<dbReference type="CDD" id="cd20736">
    <property type="entry name" value="PoNe_Nuclease"/>
    <property type="match status" value="1"/>
</dbReference>
<dbReference type="InterPro" id="IPR011856">
    <property type="entry name" value="tRNA_endonuc-like_dom_sf"/>
</dbReference>
<dbReference type="PANTHER" id="PTHR34039">
    <property type="entry name" value="UPF0102 PROTEIN YRAN"/>
    <property type="match status" value="1"/>
</dbReference>
<accession>A0A0G1A895</accession>
<evidence type="ECO:0000256" key="2">
    <source>
        <dbReference type="HAMAP-Rule" id="MF_00048"/>
    </source>
</evidence>
<dbReference type="HAMAP" id="MF_00048">
    <property type="entry name" value="UPF0102"/>
    <property type="match status" value="1"/>
</dbReference>
<protein>
    <recommendedName>
        <fullName evidence="2">UPF0102 protein UV20_C0002G0044</fullName>
    </recommendedName>
</protein>
<name>A0A0G1A895_9BACT</name>
<reference evidence="3 4" key="1">
    <citation type="journal article" date="2015" name="Nature">
        <title>rRNA introns, odd ribosomes, and small enigmatic genomes across a large radiation of phyla.</title>
        <authorList>
            <person name="Brown C.T."/>
            <person name="Hug L.A."/>
            <person name="Thomas B.C."/>
            <person name="Sharon I."/>
            <person name="Castelle C.J."/>
            <person name="Singh A."/>
            <person name="Wilkins M.J."/>
            <person name="Williams K.H."/>
            <person name="Banfield J.F."/>
        </authorList>
    </citation>
    <scope>NUCLEOTIDE SEQUENCE [LARGE SCALE GENOMIC DNA]</scope>
</reference>
<dbReference type="AlphaFoldDB" id="A0A0G1A895"/>
<dbReference type="SUPFAM" id="SSF52980">
    <property type="entry name" value="Restriction endonuclease-like"/>
    <property type="match status" value="1"/>
</dbReference>
<comment type="caution">
    <text evidence="3">The sequence shown here is derived from an EMBL/GenBank/DDBJ whole genome shotgun (WGS) entry which is preliminary data.</text>
</comment>
<organism evidence="3 4">
    <name type="scientific">Candidatus Magasanikbacteria bacterium GW2011_GWA2_42_32</name>
    <dbReference type="NCBI Taxonomy" id="1619039"/>
    <lineage>
        <taxon>Bacteria</taxon>
        <taxon>Candidatus Magasanikiibacteriota</taxon>
    </lineage>
</organism>
<dbReference type="InterPro" id="IPR003509">
    <property type="entry name" value="UPF0102_YraN-like"/>
</dbReference>
<evidence type="ECO:0000256" key="1">
    <source>
        <dbReference type="ARBA" id="ARBA00006738"/>
    </source>
</evidence>
<evidence type="ECO:0000313" key="4">
    <source>
        <dbReference type="Proteomes" id="UP000034837"/>
    </source>
</evidence>
<sequence length="119" mass="13529">MYTQKIGRYGENLAARFLVGRGFKILDRNWRTRYGELDIIAQKGGVIHFVEVKTRTGLGSGEPEEAISYFKMRRLQGAARSFLLLHNLAEVACQFDSLAVVLNLKAQKARVRLIENIVF</sequence>
<evidence type="ECO:0000313" key="3">
    <source>
        <dbReference type="EMBL" id="KKS57255.1"/>
    </source>
</evidence>
<gene>
    <name evidence="3" type="ORF">UV20_C0002G0044</name>
</gene>
<dbReference type="NCBIfam" id="NF009154">
    <property type="entry name" value="PRK12497.3-3"/>
    <property type="match status" value="1"/>
</dbReference>
<dbReference type="Proteomes" id="UP000034837">
    <property type="component" value="Unassembled WGS sequence"/>
</dbReference>
<dbReference type="PATRIC" id="fig|1619039.3.peg.336"/>
<comment type="similarity">
    <text evidence="1 2">Belongs to the UPF0102 family.</text>
</comment>
<dbReference type="InterPro" id="IPR011335">
    <property type="entry name" value="Restrct_endonuc-II-like"/>
</dbReference>
<dbReference type="Gene3D" id="3.40.1350.10">
    <property type="match status" value="1"/>
</dbReference>
<dbReference type="Pfam" id="PF02021">
    <property type="entry name" value="UPF0102"/>
    <property type="match status" value="1"/>
</dbReference>
<dbReference type="PANTHER" id="PTHR34039:SF1">
    <property type="entry name" value="UPF0102 PROTEIN YRAN"/>
    <property type="match status" value="1"/>
</dbReference>
<proteinExistence type="inferred from homology"/>
<dbReference type="GO" id="GO:0003676">
    <property type="term" value="F:nucleic acid binding"/>
    <property type="evidence" value="ECO:0007669"/>
    <property type="project" value="InterPro"/>
</dbReference>
<dbReference type="EMBL" id="LCDO01000002">
    <property type="protein sequence ID" value="KKS57255.1"/>
    <property type="molecule type" value="Genomic_DNA"/>
</dbReference>